<name>A0A2I2MBJ2_9FLAO</name>
<protein>
    <submittedName>
        <fullName evidence="3">Diacylglyceryl transferase</fullName>
    </submittedName>
</protein>
<reference evidence="3 4" key="1">
    <citation type="submission" date="2017-11" db="EMBL/GenBank/DDBJ databases">
        <authorList>
            <person name="Duchaud E."/>
        </authorList>
    </citation>
    <scope>NUCLEOTIDE SEQUENCE [LARGE SCALE GENOMIC DNA]</scope>
    <source>
        <strain evidence="3 4">TNO010</strain>
    </source>
</reference>
<accession>A0A2I2MBJ2</accession>
<gene>
    <name evidence="3" type="ORF">TNO010_80004</name>
</gene>
<evidence type="ECO:0000256" key="1">
    <source>
        <dbReference type="SAM" id="Phobius"/>
    </source>
</evidence>
<dbReference type="AlphaFoldDB" id="A0A2I2MBJ2"/>
<dbReference type="Pfam" id="PF20584">
    <property type="entry name" value="DUF6787"/>
    <property type="match status" value="1"/>
</dbReference>
<evidence type="ECO:0000313" key="4">
    <source>
        <dbReference type="Proteomes" id="UP000490060"/>
    </source>
</evidence>
<feature type="transmembrane region" description="Helical" evidence="1">
    <location>
        <begin position="25"/>
        <end position="46"/>
    </location>
</feature>
<dbReference type="InterPro" id="IPR046714">
    <property type="entry name" value="DUF6787"/>
</dbReference>
<keyword evidence="1" id="KW-0812">Transmembrane</keyword>
<evidence type="ECO:0000313" key="3">
    <source>
        <dbReference type="EMBL" id="SOU89913.1"/>
    </source>
</evidence>
<feature type="domain" description="DUF6787" evidence="2">
    <location>
        <begin position="31"/>
        <end position="109"/>
    </location>
</feature>
<proteinExistence type="predicted"/>
<dbReference type="EMBL" id="OENE01000054">
    <property type="protein sequence ID" value="SOU89913.1"/>
    <property type="molecule type" value="Genomic_DNA"/>
</dbReference>
<keyword evidence="1" id="KW-0472">Membrane</keyword>
<keyword evidence="3" id="KW-0808">Transferase</keyword>
<dbReference type="GO" id="GO:0016740">
    <property type="term" value="F:transferase activity"/>
    <property type="evidence" value="ECO:0007669"/>
    <property type="project" value="UniProtKB-KW"/>
</dbReference>
<evidence type="ECO:0000259" key="2">
    <source>
        <dbReference type="Pfam" id="PF20584"/>
    </source>
</evidence>
<organism evidence="3 4">
    <name type="scientific">Tenacibaculum finnmarkense genomovar ulcerans</name>
    <dbReference type="NCBI Taxonomy" id="2781388"/>
    <lineage>
        <taxon>Bacteria</taxon>
        <taxon>Pseudomonadati</taxon>
        <taxon>Bacteroidota</taxon>
        <taxon>Flavobacteriia</taxon>
        <taxon>Flavobacteriales</taxon>
        <taxon>Flavobacteriaceae</taxon>
        <taxon>Tenacibaculum</taxon>
        <taxon>Tenacibaculum finnmarkense</taxon>
    </lineage>
</organism>
<keyword evidence="1" id="KW-1133">Transmembrane helix</keyword>
<dbReference type="Proteomes" id="UP000490060">
    <property type="component" value="Unassembled WGS sequence"/>
</dbReference>
<feature type="transmembrane region" description="Helical" evidence="1">
    <location>
        <begin position="66"/>
        <end position="89"/>
    </location>
</feature>
<sequence>MFALFLLITFAPMEKLRQRWGLKTNWDVIAVLIVFSINGSFASWVAKPITAFIGISSETTSPWIYWPIRILLIFPIYQSTLPLVGWLFGQFKFFWAFEKKFLGRLGLGFLFKDKN</sequence>